<feature type="transmembrane region" description="Helical" evidence="7">
    <location>
        <begin position="307"/>
        <end position="329"/>
    </location>
</feature>
<dbReference type="InterPro" id="IPR050545">
    <property type="entry name" value="Mycobact_MmpL"/>
</dbReference>
<dbReference type="PANTHER" id="PTHR33406:SF11">
    <property type="entry name" value="MEMBRANE PROTEIN SCO6666-RELATED"/>
    <property type="match status" value="1"/>
</dbReference>
<feature type="transmembrane region" description="Helical" evidence="7">
    <location>
        <begin position="684"/>
        <end position="707"/>
    </location>
</feature>
<evidence type="ECO:0000256" key="7">
    <source>
        <dbReference type="SAM" id="Phobius"/>
    </source>
</evidence>
<dbReference type="Pfam" id="PF03176">
    <property type="entry name" value="MMPL"/>
    <property type="match status" value="2"/>
</dbReference>
<dbReference type="RefSeq" id="WP_386434029.1">
    <property type="nucleotide sequence ID" value="NZ_JBHSBB010000019.1"/>
</dbReference>
<keyword evidence="10" id="KW-1185">Reference proteome</keyword>
<dbReference type="InterPro" id="IPR004869">
    <property type="entry name" value="MMPL_dom"/>
</dbReference>
<name>A0ABV8HVM0_9ACTN</name>
<sequence length="740" mass="76317">MTRLAHWCFEHRTRVVVFWLLALLVTLGLSRSIGSHYNESVSLPSTDSQQAVRLLTDNFPAASGEGDQVVFQAEGGATVRSPSVRGPVTAALARVAAVPGVASVVSPYSGQAAAQISGDGSVAFARVTWEQKAAKVTKADAKRLIDAAKTADGPHVHVSLGGQSISNEESTGPGVSVAVGVVAALIILLIVFGGALFSSLMPLLTAAVALVIGTSVIGLLSHAMDTPSVSTDLAVLIGLGVGVDYGLFIISRHRTAVRAGSPYPAASDEAVNTSGRTVLFAGITVCIALLGQFALGVNFLYGLSASSAITVALTMATSLTFLPAMLGFLGPKVLSRRERAALAVHGPASTDAAGFWLRWARAIEAHRAFVAAASLAVVVVVALPTVSLRLGSAGAGNDPSSSTTHQAFAALAKGFGPGFNGPFQLVGRVSAPADVKAFAGLLAAAARTPGVASVTPPVTSPNREVELAILYPTTDPGSKQTVTLVSTLRHHLVPRAEAGTSLAVHVGGVTPTNIDFSRVLSDKLPLFVAVVVILAFLLLMAVFRSLLIPLVAAVMNLLSVGAALGALNAVFTWGWGSSVLGLTGTGPVDAFIPVLLFSVLFGLSMDYEVYLVSRMQEEWRHRGDGGGNGGGGPGAAVRRNHRAVTVGQAKSGRIIAAAAGIMILVFGSFLIGDQRVLKEFGFGLAFAVLVDALVIRGLLVPALMHLIGPANWALPAWLERVVPNLSIEAPEHGAADRDEH</sequence>
<evidence type="ECO:0000259" key="8">
    <source>
        <dbReference type="PROSITE" id="PS50156"/>
    </source>
</evidence>
<dbReference type="InterPro" id="IPR000731">
    <property type="entry name" value="SSD"/>
</dbReference>
<feature type="transmembrane region" description="Helical" evidence="7">
    <location>
        <begin position="524"/>
        <end position="543"/>
    </location>
</feature>
<reference evidence="10" key="1">
    <citation type="journal article" date="2019" name="Int. J. Syst. Evol. Microbiol.">
        <title>The Global Catalogue of Microorganisms (GCM) 10K type strain sequencing project: providing services to taxonomists for standard genome sequencing and annotation.</title>
        <authorList>
            <consortium name="The Broad Institute Genomics Platform"/>
            <consortium name="The Broad Institute Genome Sequencing Center for Infectious Disease"/>
            <person name="Wu L."/>
            <person name="Ma J."/>
        </authorList>
    </citation>
    <scope>NUCLEOTIDE SEQUENCE [LARGE SCALE GENOMIC DNA]</scope>
    <source>
        <strain evidence="10">CGMCC 4.7237</strain>
    </source>
</reference>
<evidence type="ECO:0000256" key="3">
    <source>
        <dbReference type="ARBA" id="ARBA00022475"/>
    </source>
</evidence>
<evidence type="ECO:0000313" key="10">
    <source>
        <dbReference type="Proteomes" id="UP001595765"/>
    </source>
</evidence>
<keyword evidence="3" id="KW-1003">Cell membrane</keyword>
<evidence type="ECO:0000256" key="2">
    <source>
        <dbReference type="ARBA" id="ARBA00010157"/>
    </source>
</evidence>
<feature type="domain" description="SSD" evidence="8">
    <location>
        <begin position="199"/>
        <end position="328"/>
    </location>
</feature>
<dbReference type="Gene3D" id="1.20.1640.10">
    <property type="entry name" value="Multidrug efflux transporter AcrB transmembrane domain"/>
    <property type="match status" value="2"/>
</dbReference>
<feature type="transmembrane region" description="Helical" evidence="7">
    <location>
        <begin position="550"/>
        <end position="571"/>
    </location>
</feature>
<keyword evidence="6 7" id="KW-0472">Membrane</keyword>
<feature type="transmembrane region" description="Helical" evidence="7">
    <location>
        <begin position="174"/>
        <end position="196"/>
    </location>
</feature>
<evidence type="ECO:0000256" key="4">
    <source>
        <dbReference type="ARBA" id="ARBA00022692"/>
    </source>
</evidence>
<comment type="subcellular location">
    <subcellularLocation>
        <location evidence="1">Cell membrane</location>
        <topology evidence="1">Multi-pass membrane protein</topology>
    </subcellularLocation>
</comment>
<keyword evidence="4 7" id="KW-0812">Transmembrane</keyword>
<evidence type="ECO:0000256" key="1">
    <source>
        <dbReference type="ARBA" id="ARBA00004651"/>
    </source>
</evidence>
<feature type="transmembrane region" description="Helical" evidence="7">
    <location>
        <begin position="368"/>
        <end position="390"/>
    </location>
</feature>
<evidence type="ECO:0000313" key="9">
    <source>
        <dbReference type="EMBL" id="MFC4034944.1"/>
    </source>
</evidence>
<feature type="transmembrane region" description="Helical" evidence="7">
    <location>
        <begin position="654"/>
        <end position="672"/>
    </location>
</feature>
<feature type="transmembrane region" description="Helical" evidence="7">
    <location>
        <begin position="233"/>
        <end position="250"/>
    </location>
</feature>
<feature type="transmembrane region" description="Helical" evidence="7">
    <location>
        <begin position="278"/>
        <end position="301"/>
    </location>
</feature>
<comment type="similarity">
    <text evidence="2">Belongs to the resistance-nodulation-cell division (RND) (TC 2.A.6) family. MmpL subfamily.</text>
</comment>
<keyword evidence="5 7" id="KW-1133">Transmembrane helix</keyword>
<proteinExistence type="inferred from homology"/>
<feature type="transmembrane region" description="Helical" evidence="7">
    <location>
        <begin position="591"/>
        <end position="612"/>
    </location>
</feature>
<dbReference type="EMBL" id="JBHSBB010000019">
    <property type="protein sequence ID" value="MFC4034944.1"/>
    <property type="molecule type" value="Genomic_DNA"/>
</dbReference>
<comment type="caution">
    <text evidence="9">The sequence shown here is derived from an EMBL/GenBank/DDBJ whole genome shotgun (WGS) entry which is preliminary data.</text>
</comment>
<dbReference type="PROSITE" id="PS50156">
    <property type="entry name" value="SSD"/>
    <property type="match status" value="1"/>
</dbReference>
<organism evidence="9 10">
    <name type="scientific">Streptomyces polygonati</name>
    <dbReference type="NCBI Taxonomy" id="1617087"/>
    <lineage>
        <taxon>Bacteria</taxon>
        <taxon>Bacillati</taxon>
        <taxon>Actinomycetota</taxon>
        <taxon>Actinomycetes</taxon>
        <taxon>Kitasatosporales</taxon>
        <taxon>Streptomycetaceae</taxon>
        <taxon>Streptomyces</taxon>
    </lineage>
</organism>
<gene>
    <name evidence="9" type="ORF">ACFO3J_26250</name>
</gene>
<protein>
    <submittedName>
        <fullName evidence="9">MMPL family transporter</fullName>
    </submittedName>
</protein>
<dbReference type="PANTHER" id="PTHR33406">
    <property type="entry name" value="MEMBRANE PROTEIN MJ1562-RELATED"/>
    <property type="match status" value="1"/>
</dbReference>
<evidence type="ECO:0000256" key="6">
    <source>
        <dbReference type="ARBA" id="ARBA00023136"/>
    </source>
</evidence>
<accession>A0ABV8HVM0</accession>
<dbReference type="Proteomes" id="UP001595765">
    <property type="component" value="Unassembled WGS sequence"/>
</dbReference>
<evidence type="ECO:0000256" key="5">
    <source>
        <dbReference type="ARBA" id="ARBA00022989"/>
    </source>
</evidence>
<feature type="transmembrane region" description="Helical" evidence="7">
    <location>
        <begin position="203"/>
        <end position="221"/>
    </location>
</feature>
<dbReference type="SUPFAM" id="SSF82866">
    <property type="entry name" value="Multidrug efflux transporter AcrB transmembrane domain"/>
    <property type="match status" value="2"/>
</dbReference>